<evidence type="ECO:0000313" key="2">
    <source>
        <dbReference type="EMBL" id="GAA0740707.1"/>
    </source>
</evidence>
<keyword evidence="1" id="KW-1133">Transmembrane helix</keyword>
<organism evidence="2 3">
    <name type="scientific">Clostridium oceanicum</name>
    <dbReference type="NCBI Taxonomy" id="1543"/>
    <lineage>
        <taxon>Bacteria</taxon>
        <taxon>Bacillati</taxon>
        <taxon>Bacillota</taxon>
        <taxon>Clostridia</taxon>
        <taxon>Eubacteriales</taxon>
        <taxon>Clostridiaceae</taxon>
        <taxon>Clostridium</taxon>
    </lineage>
</organism>
<proteinExistence type="predicted"/>
<comment type="caution">
    <text evidence="2">The sequence shown here is derived from an EMBL/GenBank/DDBJ whole genome shotgun (WGS) entry which is preliminary data.</text>
</comment>
<dbReference type="RefSeq" id="WP_343761483.1">
    <property type="nucleotide sequence ID" value="NZ_BAAACG010000009.1"/>
</dbReference>
<keyword evidence="1" id="KW-0812">Transmembrane</keyword>
<feature type="transmembrane region" description="Helical" evidence="1">
    <location>
        <begin position="166"/>
        <end position="184"/>
    </location>
</feature>
<reference evidence="3" key="1">
    <citation type="journal article" date="2019" name="Int. J. Syst. Evol. Microbiol.">
        <title>The Global Catalogue of Microorganisms (GCM) 10K type strain sequencing project: providing services to taxonomists for standard genome sequencing and annotation.</title>
        <authorList>
            <consortium name="The Broad Institute Genomics Platform"/>
            <consortium name="The Broad Institute Genome Sequencing Center for Infectious Disease"/>
            <person name="Wu L."/>
            <person name="Ma J."/>
        </authorList>
    </citation>
    <scope>NUCLEOTIDE SEQUENCE [LARGE SCALE GENOMIC DNA]</scope>
    <source>
        <strain evidence="3">JCM 1407</strain>
    </source>
</reference>
<feature type="transmembrane region" description="Helical" evidence="1">
    <location>
        <begin position="56"/>
        <end position="76"/>
    </location>
</feature>
<feature type="transmembrane region" description="Helical" evidence="1">
    <location>
        <begin position="20"/>
        <end position="36"/>
    </location>
</feature>
<feature type="transmembrane region" description="Helical" evidence="1">
    <location>
        <begin position="96"/>
        <end position="123"/>
    </location>
</feature>
<feature type="transmembrane region" description="Helical" evidence="1">
    <location>
        <begin position="135"/>
        <end position="159"/>
    </location>
</feature>
<feature type="transmembrane region" description="Helical" evidence="1">
    <location>
        <begin position="221"/>
        <end position="238"/>
    </location>
</feature>
<dbReference type="EMBL" id="BAAACG010000009">
    <property type="protein sequence ID" value="GAA0740707.1"/>
    <property type="molecule type" value="Genomic_DNA"/>
</dbReference>
<protein>
    <recommendedName>
        <fullName evidence="4">ABC-2 family transporter protein</fullName>
    </recommendedName>
</protein>
<sequence>MLKNILVISKNEFKSILKSWINIISIICLIIVPIGMDSPLKDGSPWIVSSAAYVYNHGLVSIAMMFLPLVVCTVYYKDQITKMPQIIFSQPVTPKVYALGKFLGVYLYSLFIGVIGNIVNLFIPLYFKRPLYTPIVFLKAFFIYSVPSLLFIVALCYFIDVFLNKKVFTIFIPFMFFLGTDHFFSNSSVSLRFRSEILGTLCSGKALIPDIRQYLLINRELLIAFSLVLVFLSVLKFSPKQLTNKR</sequence>
<accession>A0ABP3UQV4</accession>
<evidence type="ECO:0000313" key="3">
    <source>
        <dbReference type="Proteomes" id="UP001501510"/>
    </source>
</evidence>
<dbReference type="Proteomes" id="UP001501510">
    <property type="component" value="Unassembled WGS sequence"/>
</dbReference>
<keyword evidence="3" id="KW-1185">Reference proteome</keyword>
<keyword evidence="1" id="KW-0472">Membrane</keyword>
<gene>
    <name evidence="2" type="ORF">GCM10008906_21070</name>
</gene>
<evidence type="ECO:0008006" key="4">
    <source>
        <dbReference type="Google" id="ProtNLM"/>
    </source>
</evidence>
<evidence type="ECO:0000256" key="1">
    <source>
        <dbReference type="SAM" id="Phobius"/>
    </source>
</evidence>
<name>A0ABP3UQV4_9CLOT</name>